<accession>A0A1T4SA95</accession>
<dbReference type="InterPro" id="IPR013498">
    <property type="entry name" value="Topo_IA_Znf"/>
</dbReference>
<protein>
    <submittedName>
        <fullName evidence="2">Putative DNA topoisomerase</fullName>
    </submittedName>
</protein>
<sequence length="189" mass="21178">MSNKIDPTLFSAHEQALTHEPCPLCGGELQLRRAKHGPFLGCSHYPQCDYIKPLHQNDGHIIKELGVPCPECGHELVLRQGRFGMFIGCSSYPDCRHIESLDNDEQNQKSESLLTCPECHKGHLVERKSRFGKTFYACDAFPKCKYALNQPPAAGVCERCGFPLLMEKKLASGTKYQCADKKCAHLQND</sequence>
<dbReference type="GO" id="GO:0005694">
    <property type="term" value="C:chromosome"/>
    <property type="evidence" value="ECO:0007669"/>
    <property type="project" value="InterPro"/>
</dbReference>
<feature type="domain" description="DNA topoisomerase type IA zn finger" evidence="1">
    <location>
        <begin position="115"/>
        <end position="152"/>
    </location>
</feature>
<dbReference type="PANTHER" id="PTHR42785">
    <property type="entry name" value="DNA TOPOISOMERASE, TYPE IA, CORE"/>
    <property type="match status" value="1"/>
</dbReference>
<proteinExistence type="predicted"/>
<keyword evidence="2" id="KW-0413">Isomerase</keyword>
<reference evidence="3" key="1">
    <citation type="submission" date="2017-02" db="EMBL/GenBank/DDBJ databases">
        <authorList>
            <person name="Varghese N."/>
            <person name="Submissions S."/>
        </authorList>
    </citation>
    <scope>NUCLEOTIDE SEQUENCE [LARGE SCALE GENOMIC DNA]</scope>
    <source>
        <strain evidence="3">DSM 19608</strain>
    </source>
</reference>
<dbReference type="Gene3D" id="3.30.65.10">
    <property type="entry name" value="Bacterial Topoisomerase I, domain 1"/>
    <property type="match status" value="2"/>
</dbReference>
<dbReference type="GO" id="GO:0003677">
    <property type="term" value="F:DNA binding"/>
    <property type="evidence" value="ECO:0007669"/>
    <property type="project" value="InterPro"/>
</dbReference>
<keyword evidence="3" id="KW-1185">Reference proteome</keyword>
<dbReference type="InterPro" id="IPR000380">
    <property type="entry name" value="Topo_IA"/>
</dbReference>
<dbReference type="STRING" id="1123491.SAMN02745782_03127"/>
<dbReference type="RefSeq" id="WP_078927458.1">
    <property type="nucleotide sequence ID" value="NZ_FUXB01000021.1"/>
</dbReference>
<dbReference type="Pfam" id="PF01396">
    <property type="entry name" value="Zn_ribbon_Top1"/>
    <property type="match status" value="3"/>
</dbReference>
<gene>
    <name evidence="2" type="ORF">SAMN02745782_03127</name>
</gene>
<name>A0A1T4SA95_VIBCI</name>
<feature type="domain" description="DNA topoisomerase type IA zn finger" evidence="1">
    <location>
        <begin position="21"/>
        <end position="57"/>
    </location>
</feature>
<dbReference type="Proteomes" id="UP000190834">
    <property type="component" value="Unassembled WGS sequence"/>
</dbReference>
<dbReference type="PANTHER" id="PTHR42785:SF1">
    <property type="entry name" value="DNA TOPOISOMERASE"/>
    <property type="match status" value="1"/>
</dbReference>
<dbReference type="GeneID" id="70584849"/>
<dbReference type="GO" id="GO:0003917">
    <property type="term" value="F:DNA topoisomerase type I (single strand cut, ATP-independent) activity"/>
    <property type="evidence" value="ECO:0007669"/>
    <property type="project" value="InterPro"/>
</dbReference>
<dbReference type="AlphaFoldDB" id="A0A1T4SA95"/>
<feature type="domain" description="DNA topoisomerase type IA zn finger" evidence="1">
    <location>
        <begin position="67"/>
        <end position="103"/>
    </location>
</feature>
<evidence type="ECO:0000313" key="2">
    <source>
        <dbReference type="EMBL" id="SKA25143.1"/>
    </source>
</evidence>
<dbReference type="EMBL" id="FUXB01000021">
    <property type="protein sequence ID" value="SKA25143.1"/>
    <property type="molecule type" value="Genomic_DNA"/>
</dbReference>
<organism evidence="2 3">
    <name type="scientific">Vibrio cincinnatiensis DSM 19608</name>
    <dbReference type="NCBI Taxonomy" id="1123491"/>
    <lineage>
        <taxon>Bacteria</taxon>
        <taxon>Pseudomonadati</taxon>
        <taxon>Pseudomonadota</taxon>
        <taxon>Gammaproteobacteria</taxon>
        <taxon>Vibrionales</taxon>
        <taxon>Vibrionaceae</taxon>
        <taxon>Vibrio</taxon>
    </lineage>
</organism>
<dbReference type="OrthoDB" id="6412825at2"/>
<dbReference type="SUPFAM" id="SSF57783">
    <property type="entry name" value="Zinc beta-ribbon"/>
    <property type="match status" value="2"/>
</dbReference>
<evidence type="ECO:0000259" key="1">
    <source>
        <dbReference type="Pfam" id="PF01396"/>
    </source>
</evidence>
<dbReference type="GO" id="GO:0006265">
    <property type="term" value="P:DNA topological change"/>
    <property type="evidence" value="ECO:0007669"/>
    <property type="project" value="InterPro"/>
</dbReference>
<evidence type="ECO:0000313" key="3">
    <source>
        <dbReference type="Proteomes" id="UP000190834"/>
    </source>
</evidence>